<dbReference type="PROSITE" id="PS00028">
    <property type="entry name" value="ZINC_FINGER_C2H2_1"/>
    <property type="match status" value="1"/>
</dbReference>
<dbReference type="PANTHER" id="PTHR47027:SF30">
    <property type="entry name" value="THAP-TYPE DOMAIN-CONTAINING PROTEIN"/>
    <property type="match status" value="1"/>
</dbReference>
<name>A0A914BN73_PATMI</name>
<dbReference type="OMA" id="NARICKA"/>
<keyword evidence="1" id="KW-0479">Metal-binding</keyword>
<dbReference type="EnsemblMetazoa" id="XM_038221472.1">
    <property type="protein sequence ID" value="XP_038077400.1"/>
    <property type="gene ID" value="LOC119745248"/>
</dbReference>
<evidence type="ECO:0000313" key="4">
    <source>
        <dbReference type="EnsemblMetazoa" id="XP_038077400.1"/>
    </source>
</evidence>
<keyword evidence="1" id="KW-0863">Zinc-finger</keyword>
<dbReference type="InterPro" id="IPR000477">
    <property type="entry name" value="RT_dom"/>
</dbReference>
<evidence type="ECO:0000259" key="2">
    <source>
        <dbReference type="PROSITE" id="PS50157"/>
    </source>
</evidence>
<protein>
    <recommendedName>
        <fullName evidence="6">C2H2-type domain-containing protein</fullName>
    </recommendedName>
</protein>
<dbReference type="GeneID" id="119745248"/>
<feature type="domain" description="Reverse transcriptase" evidence="3">
    <location>
        <begin position="139"/>
        <end position="460"/>
    </location>
</feature>
<evidence type="ECO:0000259" key="3">
    <source>
        <dbReference type="PROSITE" id="PS50878"/>
    </source>
</evidence>
<keyword evidence="1" id="KW-0862">Zinc</keyword>
<keyword evidence="5" id="KW-1185">Reference proteome</keyword>
<evidence type="ECO:0000313" key="5">
    <source>
        <dbReference type="Proteomes" id="UP000887568"/>
    </source>
</evidence>
<evidence type="ECO:0008006" key="6">
    <source>
        <dbReference type="Google" id="ProtNLM"/>
    </source>
</evidence>
<dbReference type="InterPro" id="IPR043502">
    <property type="entry name" value="DNA/RNA_pol_sf"/>
</dbReference>
<feature type="domain" description="C2H2-type" evidence="2">
    <location>
        <begin position="558"/>
        <end position="584"/>
    </location>
</feature>
<organism evidence="4 5">
    <name type="scientific">Patiria miniata</name>
    <name type="common">Bat star</name>
    <name type="synonym">Asterina miniata</name>
    <dbReference type="NCBI Taxonomy" id="46514"/>
    <lineage>
        <taxon>Eukaryota</taxon>
        <taxon>Metazoa</taxon>
        <taxon>Echinodermata</taxon>
        <taxon>Eleutherozoa</taxon>
        <taxon>Asterozoa</taxon>
        <taxon>Asteroidea</taxon>
        <taxon>Valvatacea</taxon>
        <taxon>Valvatida</taxon>
        <taxon>Asterinidae</taxon>
        <taxon>Patiria</taxon>
    </lineage>
</organism>
<dbReference type="PANTHER" id="PTHR47027">
    <property type="entry name" value="REVERSE TRANSCRIPTASE DOMAIN-CONTAINING PROTEIN"/>
    <property type="match status" value="1"/>
</dbReference>
<dbReference type="AlphaFoldDB" id="A0A914BN73"/>
<proteinExistence type="predicted"/>
<dbReference type="Proteomes" id="UP000887568">
    <property type="component" value="Unplaced"/>
</dbReference>
<sequence>MMKETAQSTLGPKKRVHQDWFDENDKAIAQLLDDKRKAFMAWQNDMSSTSKRNCFKQLQSQAQAALRCMQDEWLEKKADEVQLYADTKNSKMFFSSIKAVYGPSKPSTTPLLSANGTLLKEKSAINKRWREHFSTLLNRPSTEEDMPQEFRDATIVSLFKNKGSKSDCGNFRGISLLSIAGKVLARIILNRLVTAISEENLPEAQCGFRPGRSTIDMIFAVHQVQEKCKEQNMDLYAVFIDLTKAFDTVNREALLIILGKFGCPRKFVSLIRLFYDNMTGLVLSGGEASEKFEISNGVKQGLGKTEVLFQSTLLSVASRPSISIEGTELKTVDDFKYLGSVISSDGSLDKEINARICKASQALGRLRSCVLKQHNIRQTTKLKVYKTVALTSLLYGCETWTLYRRHIKQLERFHVRRLRSILGIRWQDRITNLEVLDRAETTSIKVMILKAQLRWTGHVIQMDDSRIPKQILYGELCLGKRNWGRPKKRFKDSVKANIVHAGIPPKQLEERAQDPAGWRAVTKQATDSFEKSRRNSVMEARERRKAAAAAVPTAPGQFLCSHCGCLCRSRLGLHSHMRVHTTSK</sequence>
<dbReference type="GO" id="GO:0008270">
    <property type="term" value="F:zinc ion binding"/>
    <property type="evidence" value="ECO:0007669"/>
    <property type="project" value="UniProtKB-KW"/>
</dbReference>
<dbReference type="CDD" id="cd01650">
    <property type="entry name" value="RT_nLTR_like"/>
    <property type="match status" value="1"/>
</dbReference>
<dbReference type="InterPro" id="IPR013087">
    <property type="entry name" value="Znf_C2H2_type"/>
</dbReference>
<accession>A0A914BN73</accession>
<dbReference type="Pfam" id="PF00078">
    <property type="entry name" value="RVT_1"/>
    <property type="match status" value="1"/>
</dbReference>
<reference evidence="4" key="1">
    <citation type="submission" date="2022-11" db="UniProtKB">
        <authorList>
            <consortium name="EnsemblMetazoa"/>
        </authorList>
    </citation>
    <scope>IDENTIFICATION</scope>
</reference>
<dbReference type="OrthoDB" id="425014at2759"/>
<dbReference type="RefSeq" id="XP_038077400.1">
    <property type="nucleotide sequence ID" value="XM_038221472.1"/>
</dbReference>
<dbReference type="PROSITE" id="PS50157">
    <property type="entry name" value="ZINC_FINGER_C2H2_2"/>
    <property type="match status" value="1"/>
</dbReference>
<dbReference type="SUPFAM" id="SSF56672">
    <property type="entry name" value="DNA/RNA polymerases"/>
    <property type="match status" value="1"/>
</dbReference>
<dbReference type="PROSITE" id="PS50878">
    <property type="entry name" value="RT_POL"/>
    <property type="match status" value="1"/>
</dbReference>
<evidence type="ECO:0000256" key="1">
    <source>
        <dbReference type="PROSITE-ProRule" id="PRU00042"/>
    </source>
</evidence>